<dbReference type="Proteomes" id="UP000000768">
    <property type="component" value="Chromosome 8"/>
</dbReference>
<evidence type="ECO:0000313" key="2">
    <source>
        <dbReference type="Proteomes" id="UP000000768"/>
    </source>
</evidence>
<sequence length="68" mass="8163">MRKQYNIRHCRPRRLVGSLARSRFFHFTFIHHLGGSRLEIGLRTIIPGDKFLVSGEIRRQVWRDGLFR</sequence>
<accession>A0A1B6PC43</accession>
<reference evidence="2" key="2">
    <citation type="journal article" date="2018" name="Plant J.">
        <title>The Sorghum bicolor reference genome: improved assembly, gene annotations, a transcriptome atlas, and signatures of genome organization.</title>
        <authorList>
            <person name="McCormick R.F."/>
            <person name="Truong S.K."/>
            <person name="Sreedasyam A."/>
            <person name="Jenkins J."/>
            <person name="Shu S."/>
            <person name="Sims D."/>
            <person name="Kennedy M."/>
            <person name="Amirebrahimi M."/>
            <person name="Weers B.D."/>
            <person name="McKinley B."/>
            <person name="Mattison A."/>
            <person name="Morishige D.T."/>
            <person name="Grimwood J."/>
            <person name="Schmutz J."/>
            <person name="Mullet J.E."/>
        </authorList>
    </citation>
    <scope>NUCLEOTIDE SEQUENCE [LARGE SCALE GENOMIC DNA]</scope>
    <source>
        <strain evidence="2">cv. BTx623</strain>
    </source>
</reference>
<dbReference type="AlphaFoldDB" id="A0A1B6PC43"/>
<evidence type="ECO:0000313" key="1">
    <source>
        <dbReference type="EMBL" id="KXG23231.1"/>
    </source>
</evidence>
<keyword evidence="2" id="KW-1185">Reference proteome</keyword>
<dbReference type="ExpressionAtlas" id="A0A1B6PC43">
    <property type="expression patterns" value="baseline"/>
</dbReference>
<proteinExistence type="predicted"/>
<organism evidence="1 2">
    <name type="scientific">Sorghum bicolor</name>
    <name type="common">Sorghum</name>
    <name type="synonym">Sorghum vulgare</name>
    <dbReference type="NCBI Taxonomy" id="4558"/>
    <lineage>
        <taxon>Eukaryota</taxon>
        <taxon>Viridiplantae</taxon>
        <taxon>Streptophyta</taxon>
        <taxon>Embryophyta</taxon>
        <taxon>Tracheophyta</taxon>
        <taxon>Spermatophyta</taxon>
        <taxon>Magnoliopsida</taxon>
        <taxon>Liliopsida</taxon>
        <taxon>Poales</taxon>
        <taxon>Poaceae</taxon>
        <taxon>PACMAD clade</taxon>
        <taxon>Panicoideae</taxon>
        <taxon>Andropogonodae</taxon>
        <taxon>Andropogoneae</taxon>
        <taxon>Sorghinae</taxon>
        <taxon>Sorghum</taxon>
    </lineage>
</organism>
<name>A0A1B6PC43_SORBI</name>
<gene>
    <name evidence="1" type="ORF">SORBI_3008G071700</name>
</gene>
<protein>
    <submittedName>
        <fullName evidence="1">Uncharacterized protein</fullName>
    </submittedName>
</protein>
<reference evidence="1 2" key="1">
    <citation type="journal article" date="2009" name="Nature">
        <title>The Sorghum bicolor genome and the diversification of grasses.</title>
        <authorList>
            <person name="Paterson A.H."/>
            <person name="Bowers J.E."/>
            <person name="Bruggmann R."/>
            <person name="Dubchak I."/>
            <person name="Grimwood J."/>
            <person name="Gundlach H."/>
            <person name="Haberer G."/>
            <person name="Hellsten U."/>
            <person name="Mitros T."/>
            <person name="Poliakov A."/>
            <person name="Schmutz J."/>
            <person name="Spannagl M."/>
            <person name="Tang H."/>
            <person name="Wang X."/>
            <person name="Wicker T."/>
            <person name="Bharti A.K."/>
            <person name="Chapman J."/>
            <person name="Feltus F.A."/>
            <person name="Gowik U."/>
            <person name="Grigoriev I.V."/>
            <person name="Lyons E."/>
            <person name="Maher C.A."/>
            <person name="Martis M."/>
            <person name="Narechania A."/>
            <person name="Otillar R.P."/>
            <person name="Penning B.W."/>
            <person name="Salamov A.A."/>
            <person name="Wang Y."/>
            <person name="Zhang L."/>
            <person name="Carpita N.C."/>
            <person name="Freeling M."/>
            <person name="Gingle A.R."/>
            <person name="Hash C.T."/>
            <person name="Keller B."/>
            <person name="Klein P."/>
            <person name="Kresovich S."/>
            <person name="McCann M.C."/>
            <person name="Ming R."/>
            <person name="Peterson D.G."/>
            <person name="Mehboob-ur-Rahman"/>
            <person name="Ware D."/>
            <person name="Westhoff P."/>
            <person name="Mayer K.F."/>
            <person name="Messing J."/>
            <person name="Rokhsar D.S."/>
        </authorList>
    </citation>
    <scope>NUCLEOTIDE SEQUENCE [LARGE SCALE GENOMIC DNA]</scope>
    <source>
        <strain evidence="2">cv. BTx623</strain>
    </source>
</reference>
<dbReference type="EMBL" id="CM000767">
    <property type="protein sequence ID" value="KXG23231.1"/>
    <property type="molecule type" value="Genomic_DNA"/>
</dbReference>
<dbReference type="Gramene" id="KXG23231">
    <property type="protein sequence ID" value="KXG23231"/>
    <property type="gene ID" value="SORBI_3008G071700"/>
</dbReference>